<evidence type="ECO:0000313" key="6">
    <source>
        <dbReference type="Proteomes" id="UP000003861"/>
    </source>
</evidence>
<dbReference type="PANTHER" id="PTHR32114">
    <property type="entry name" value="ABC TRANSPORTER ABCH.3"/>
    <property type="match status" value="1"/>
</dbReference>
<evidence type="ECO:0000256" key="3">
    <source>
        <dbReference type="SAM" id="MobiDB-lite"/>
    </source>
</evidence>
<evidence type="ECO:0000259" key="4">
    <source>
        <dbReference type="Pfam" id="PF13476"/>
    </source>
</evidence>
<feature type="domain" description="Rad50/SbcC-type AAA" evidence="4">
    <location>
        <begin position="5"/>
        <end position="170"/>
    </location>
</feature>
<evidence type="ECO:0000256" key="1">
    <source>
        <dbReference type="ARBA" id="ARBA00023054"/>
    </source>
</evidence>
<feature type="region of interest" description="Disordered" evidence="3">
    <location>
        <begin position="187"/>
        <end position="229"/>
    </location>
</feature>
<dbReference type="Proteomes" id="UP000003861">
    <property type="component" value="Unassembled WGS sequence"/>
</dbReference>
<organism evidence="5 6">
    <name type="scientific">Halorhabdus tiamatea SARL4B</name>
    <dbReference type="NCBI Taxonomy" id="1033806"/>
    <lineage>
        <taxon>Archaea</taxon>
        <taxon>Methanobacteriati</taxon>
        <taxon>Methanobacteriota</taxon>
        <taxon>Stenosarchaea group</taxon>
        <taxon>Halobacteria</taxon>
        <taxon>Halobacteriales</taxon>
        <taxon>Haloarculaceae</taxon>
        <taxon>Halorhabdus</taxon>
    </lineage>
</organism>
<feature type="compositionally biased region" description="Basic and acidic residues" evidence="3">
    <location>
        <begin position="193"/>
        <end position="204"/>
    </location>
</feature>
<dbReference type="GO" id="GO:0016887">
    <property type="term" value="F:ATP hydrolysis activity"/>
    <property type="evidence" value="ECO:0007669"/>
    <property type="project" value="InterPro"/>
</dbReference>
<evidence type="ECO:0000256" key="2">
    <source>
        <dbReference type="ARBA" id="ARBA00049666"/>
    </source>
</evidence>
<gene>
    <name evidence="5" type="ORF">HLRTI_000022</name>
</gene>
<reference evidence="5 6" key="1">
    <citation type="journal article" date="2011" name="J. Bacteriol.">
        <title>Genome sequence of Halorhabdus tiamatea, the first archaeon isolated from a deep-sea anoxic brine lake.</title>
        <authorList>
            <person name="Antunes A."/>
            <person name="Alam I."/>
            <person name="Bajic V.B."/>
            <person name="Stingl U."/>
        </authorList>
    </citation>
    <scope>NUCLEOTIDE SEQUENCE [LARGE SCALE GENOMIC DNA]</scope>
    <source>
        <strain evidence="5 6">SARL4B</strain>
    </source>
</reference>
<evidence type="ECO:0000313" key="5">
    <source>
        <dbReference type="EMBL" id="ERJ07653.1"/>
    </source>
</evidence>
<protein>
    <submittedName>
        <fullName evidence="5">DNA double-strand break repair Rad50 ATPase protein</fullName>
    </submittedName>
</protein>
<dbReference type="Pfam" id="PF13476">
    <property type="entry name" value="AAA_23"/>
    <property type="match status" value="1"/>
</dbReference>
<comment type="similarity">
    <text evidence="2">Belongs to the Sph1/Sph2 family.</text>
</comment>
<sequence>MRFERVRVENFKCYADADLRLERGVTVIHGVNGSGKSSLLEACFFALYGARALDRTLDELVTIGAEEATVELWFAHGGESYHIKRRVRVRDDRATTVECVLDESDGVVEGARDVRERVASLLRMDHEAFVNCAYVRQGEVNKLINASPGERQDMIDDLLQLGRLEEYRKRASDARVGVGRVLEGQARVPLSTRRTDRIQRREGPPRPAQRRRERTRQRSCGTRQLRRTT</sequence>
<dbReference type="AlphaFoldDB" id="U2E617"/>
<reference evidence="5 6" key="2">
    <citation type="journal article" date="2013" name="PLoS ONE">
        <title>INDIGO - INtegrated Data Warehouse of MIcrobial GenOmes with Examples from the Red Sea Extremophiles.</title>
        <authorList>
            <person name="Alam I."/>
            <person name="Antunes A."/>
            <person name="Kamau A.A."/>
            <person name="Ba Alawi W."/>
            <person name="Kalkatawi M."/>
            <person name="Stingl U."/>
            <person name="Bajic V.B."/>
        </authorList>
    </citation>
    <scope>NUCLEOTIDE SEQUENCE [LARGE SCALE GENOMIC DNA]</scope>
    <source>
        <strain evidence="5 6">SARL4B</strain>
    </source>
</reference>
<feature type="compositionally biased region" description="Basic residues" evidence="3">
    <location>
        <begin position="208"/>
        <end position="217"/>
    </location>
</feature>
<proteinExistence type="inferred from homology"/>
<dbReference type="EMBL" id="AFNT02000001">
    <property type="protein sequence ID" value="ERJ07653.1"/>
    <property type="molecule type" value="Genomic_DNA"/>
</dbReference>
<dbReference type="PANTHER" id="PTHR32114:SF2">
    <property type="entry name" value="ABC TRANSPORTER ABCH.3"/>
    <property type="match status" value="1"/>
</dbReference>
<keyword evidence="1" id="KW-0175">Coiled coil</keyword>
<dbReference type="InterPro" id="IPR027417">
    <property type="entry name" value="P-loop_NTPase"/>
</dbReference>
<dbReference type="SUPFAM" id="SSF52540">
    <property type="entry name" value="P-loop containing nucleoside triphosphate hydrolases"/>
    <property type="match status" value="1"/>
</dbReference>
<dbReference type="PATRIC" id="fig|1033806.13.peg.18"/>
<dbReference type="Gene3D" id="3.40.50.300">
    <property type="entry name" value="P-loop containing nucleotide triphosphate hydrolases"/>
    <property type="match status" value="1"/>
</dbReference>
<name>U2E617_9EURY</name>
<accession>U2E617</accession>
<dbReference type="InterPro" id="IPR038729">
    <property type="entry name" value="Rad50/SbcC_AAA"/>
</dbReference>
<comment type="caution">
    <text evidence="5">The sequence shown here is derived from an EMBL/GenBank/DDBJ whole genome shotgun (WGS) entry which is preliminary data.</text>
</comment>
<dbReference type="GO" id="GO:0006302">
    <property type="term" value="P:double-strand break repair"/>
    <property type="evidence" value="ECO:0007669"/>
    <property type="project" value="InterPro"/>
</dbReference>